<reference evidence="7 8" key="1">
    <citation type="journal article" date="2017" name="PLoS ONE">
        <title>Development of a real-time PCR for detection of Staphylococcus pseudintermedius using a novel automated comparison of whole-genome sequences.</title>
        <authorList>
            <person name="Verstappen K.M."/>
            <person name="Huijbregts L."/>
            <person name="Spaninks M."/>
            <person name="Wagenaar J.A."/>
            <person name="Fluit A.C."/>
            <person name="Duim B."/>
        </authorList>
    </citation>
    <scope>NUCLEOTIDE SEQUENCE [LARGE SCALE GENOMIC DNA]</scope>
    <source>
        <strain evidence="7 8">215070706401-1</strain>
    </source>
</reference>
<proteinExistence type="inferred from homology"/>
<comment type="caution">
    <text evidence="7">The sequence shown here is derived from an EMBL/GenBank/DDBJ whole genome shotgun (WGS) entry which is preliminary data.</text>
</comment>
<evidence type="ECO:0000256" key="1">
    <source>
        <dbReference type="ARBA" id="ARBA00004202"/>
    </source>
</evidence>
<dbReference type="Pfam" id="PF04464">
    <property type="entry name" value="Glyphos_transf"/>
    <property type="match status" value="1"/>
</dbReference>
<comment type="subcellular location">
    <subcellularLocation>
        <location evidence="1">Cell membrane</location>
        <topology evidence="1">Peripheral membrane protein</topology>
    </subcellularLocation>
</comment>
<dbReference type="Gene3D" id="3.40.50.2000">
    <property type="entry name" value="Glycogen Phosphorylase B"/>
    <property type="match status" value="1"/>
</dbReference>
<evidence type="ECO:0000313" key="8">
    <source>
        <dbReference type="Proteomes" id="UP000218335"/>
    </source>
</evidence>
<sequence length="774" mass="89904">MHIKILGYNIFQKGGTTRSNLNLIQSFLRAGHQVTYVNYMHFRQRQVTQLKAEEGQAIEGAQFIAFRGAQTLAQADLLILTREDFFKFAREVKHRTPEMRILGEIHSPLAYLNPQMDLALEAIDAVRVSTPKIAAAFQERYDYPYVFPMYVNHQHVQFQAQPVHQTHNLLMKARFEDEIKDISYVLKLMRYFVYTQGETGIHLYLQGYGPSLELYENLVVAYHLADYVHINGPEPTDYIYVSTSPYETFGYSILEAMAQGNRVCLYPGEDGVLKDIYATFHAVTWLTKSLESDAAKIVEMVNGTYTDAEREADVETFHTQLAQGHDTEALIAQMMAMAATHTIDVAQIAKPKMKASYQYVQNTAKRVAVKVKESAEQAPKSPFRKGSRLYQLTRKGLFNVEAQVKKFQNQRRHVSDQAVFIESFHGKNFSGDPKAIACAMQRLYPELTIYVSAADPLVEMEIRSYDMTPVRFGTRAYMRAFERCRYAVINGNLWDRLVKHPDQQVIQTWHGFPLKRMVNDLVDAVERQKQAQQFAPRMQKWDVLLSTSERYETYIRSAFRLDTHPNLTILRDGAPRNSLLIRHQNDEAKWLDIQEKYFCQRDASKKYILFCPTWRKNARESVSELDIVALLERLPSFYEMIVKLHPNEGHLRERYQNLHPRIHCFFNEMVDIQELYLISDVLISDYSSAMFDYAHLNRPILILDEDTVDYQQDVGFYFDMTEFPSIQKVAPDIETIQQYIETTSFVDHQKVIAQFMTYDQSDSDEQVVRSIFAR</sequence>
<dbReference type="SUPFAM" id="SSF53756">
    <property type="entry name" value="UDP-Glycosyltransferase/glycogen phosphorylase"/>
    <property type="match status" value="2"/>
</dbReference>
<accession>A0A2A4GX81</accession>
<dbReference type="Proteomes" id="UP000218335">
    <property type="component" value="Unassembled WGS sequence"/>
</dbReference>
<dbReference type="Gene3D" id="3.40.50.12580">
    <property type="match status" value="1"/>
</dbReference>
<evidence type="ECO:0000256" key="5">
    <source>
        <dbReference type="ARBA" id="ARBA00022944"/>
    </source>
</evidence>
<keyword evidence="6" id="KW-0472">Membrane</keyword>
<dbReference type="Gene3D" id="3.40.50.11820">
    <property type="match status" value="1"/>
</dbReference>
<dbReference type="EMBL" id="MWUU01000008">
    <property type="protein sequence ID" value="PCF55051.1"/>
    <property type="molecule type" value="Genomic_DNA"/>
</dbReference>
<dbReference type="InterPro" id="IPR007554">
    <property type="entry name" value="Glycerophosphate_synth"/>
</dbReference>
<dbReference type="PANTHER" id="PTHR37316:SF3">
    <property type="entry name" value="TEICHOIC ACID GLYCEROL-PHOSPHATE TRANSFERASE"/>
    <property type="match status" value="1"/>
</dbReference>
<dbReference type="InterPro" id="IPR051612">
    <property type="entry name" value="Teichoic_Acid_Biosynth"/>
</dbReference>
<comment type="similarity">
    <text evidence="2">Belongs to the CDP-glycerol glycerophosphotransferase family.</text>
</comment>
<gene>
    <name evidence="7" type="ORF">B5C08_07150</name>
</gene>
<dbReference type="GO" id="GO:0005886">
    <property type="term" value="C:plasma membrane"/>
    <property type="evidence" value="ECO:0007669"/>
    <property type="project" value="UniProtKB-SubCell"/>
</dbReference>
<dbReference type="PANTHER" id="PTHR37316">
    <property type="entry name" value="TEICHOIC ACID GLYCEROL-PHOSPHATE PRIMASE"/>
    <property type="match status" value="1"/>
</dbReference>
<dbReference type="InterPro" id="IPR043149">
    <property type="entry name" value="TagF_N"/>
</dbReference>
<keyword evidence="4 7" id="KW-0808">Transferase</keyword>
<evidence type="ECO:0000256" key="6">
    <source>
        <dbReference type="ARBA" id="ARBA00023136"/>
    </source>
</evidence>
<evidence type="ECO:0000256" key="4">
    <source>
        <dbReference type="ARBA" id="ARBA00022679"/>
    </source>
</evidence>
<protein>
    <submittedName>
        <fullName evidence="7">CDP-glycerol--glycerophosphate glycerophosphotransferase</fullName>
    </submittedName>
</protein>
<dbReference type="RefSeq" id="WP_096592668.1">
    <property type="nucleotide sequence ID" value="NZ_MWUU01000008.1"/>
</dbReference>
<dbReference type="InterPro" id="IPR043148">
    <property type="entry name" value="TagF_C"/>
</dbReference>
<organism evidence="7 8">
    <name type="scientific">Staphylococcus delphini</name>
    <dbReference type="NCBI Taxonomy" id="53344"/>
    <lineage>
        <taxon>Bacteria</taxon>
        <taxon>Bacillati</taxon>
        <taxon>Bacillota</taxon>
        <taxon>Bacilli</taxon>
        <taxon>Bacillales</taxon>
        <taxon>Staphylococcaceae</taxon>
        <taxon>Staphylococcus</taxon>
        <taxon>Staphylococcus intermedius group</taxon>
    </lineage>
</organism>
<keyword evidence="3" id="KW-1003">Cell membrane</keyword>
<dbReference type="GO" id="GO:0019350">
    <property type="term" value="P:teichoic acid biosynthetic process"/>
    <property type="evidence" value="ECO:0007669"/>
    <property type="project" value="UniProtKB-KW"/>
</dbReference>
<dbReference type="GO" id="GO:0047355">
    <property type="term" value="F:CDP-glycerol glycerophosphotransferase activity"/>
    <property type="evidence" value="ECO:0007669"/>
    <property type="project" value="InterPro"/>
</dbReference>
<keyword evidence="5" id="KW-0777">Teichoic acid biosynthesis</keyword>
<evidence type="ECO:0000313" key="7">
    <source>
        <dbReference type="EMBL" id="PCF55051.1"/>
    </source>
</evidence>
<name>A0A2A4GX81_9STAP</name>
<dbReference type="AlphaFoldDB" id="A0A2A4GX81"/>
<evidence type="ECO:0000256" key="3">
    <source>
        <dbReference type="ARBA" id="ARBA00022475"/>
    </source>
</evidence>
<evidence type="ECO:0000256" key="2">
    <source>
        <dbReference type="ARBA" id="ARBA00010488"/>
    </source>
</evidence>